<feature type="region of interest" description="Disordered" evidence="1">
    <location>
        <begin position="38"/>
        <end position="67"/>
    </location>
</feature>
<dbReference type="EMBL" id="BMWE01000004">
    <property type="protein sequence ID" value="GGY13693.1"/>
    <property type="molecule type" value="Genomic_DNA"/>
</dbReference>
<accession>A0ABQ2ZHY0</accession>
<proteinExistence type="predicted"/>
<organism evidence="2 3">
    <name type="scientific">Streptomyces djakartensis</name>
    <dbReference type="NCBI Taxonomy" id="68193"/>
    <lineage>
        <taxon>Bacteria</taxon>
        <taxon>Bacillati</taxon>
        <taxon>Actinomycetota</taxon>
        <taxon>Actinomycetes</taxon>
        <taxon>Kitasatosporales</taxon>
        <taxon>Streptomycetaceae</taxon>
        <taxon>Streptomyces</taxon>
    </lineage>
</organism>
<dbReference type="Proteomes" id="UP000653308">
    <property type="component" value="Unassembled WGS sequence"/>
</dbReference>
<feature type="compositionally biased region" description="Basic and acidic residues" evidence="1">
    <location>
        <begin position="57"/>
        <end position="67"/>
    </location>
</feature>
<protein>
    <submittedName>
        <fullName evidence="2">Uncharacterized protein</fullName>
    </submittedName>
</protein>
<keyword evidence="3" id="KW-1185">Reference proteome</keyword>
<sequence>MLWAMGDDLGTRYTGLSQGGGERVGMRLQRVVERGRPVADAVPQEIDQQRPPTSQSRIDRDFRDVGG</sequence>
<evidence type="ECO:0000256" key="1">
    <source>
        <dbReference type="SAM" id="MobiDB-lite"/>
    </source>
</evidence>
<name>A0ABQ2ZHY0_9ACTN</name>
<reference evidence="3" key="1">
    <citation type="journal article" date="2019" name="Int. J. Syst. Evol. Microbiol.">
        <title>The Global Catalogue of Microorganisms (GCM) 10K type strain sequencing project: providing services to taxonomists for standard genome sequencing and annotation.</title>
        <authorList>
            <consortium name="The Broad Institute Genomics Platform"/>
            <consortium name="The Broad Institute Genome Sequencing Center for Infectious Disease"/>
            <person name="Wu L."/>
            <person name="Ma J."/>
        </authorList>
    </citation>
    <scope>NUCLEOTIDE SEQUENCE [LARGE SCALE GENOMIC DNA]</scope>
    <source>
        <strain evidence="3">JCM 4957</strain>
    </source>
</reference>
<gene>
    <name evidence="2" type="ORF">GCM10010384_19340</name>
</gene>
<comment type="caution">
    <text evidence="2">The sequence shown here is derived from an EMBL/GenBank/DDBJ whole genome shotgun (WGS) entry which is preliminary data.</text>
</comment>
<evidence type="ECO:0000313" key="2">
    <source>
        <dbReference type="EMBL" id="GGY13693.1"/>
    </source>
</evidence>
<evidence type="ECO:0000313" key="3">
    <source>
        <dbReference type="Proteomes" id="UP000653308"/>
    </source>
</evidence>